<protein>
    <submittedName>
        <fullName evidence="1">Uncharacterized protein</fullName>
    </submittedName>
</protein>
<accession>A0AAW2FEI2</accession>
<name>A0AAW2FEI2_9HYME</name>
<organism evidence="1 2">
    <name type="scientific">Cardiocondyla obscurior</name>
    <dbReference type="NCBI Taxonomy" id="286306"/>
    <lineage>
        <taxon>Eukaryota</taxon>
        <taxon>Metazoa</taxon>
        <taxon>Ecdysozoa</taxon>
        <taxon>Arthropoda</taxon>
        <taxon>Hexapoda</taxon>
        <taxon>Insecta</taxon>
        <taxon>Pterygota</taxon>
        <taxon>Neoptera</taxon>
        <taxon>Endopterygota</taxon>
        <taxon>Hymenoptera</taxon>
        <taxon>Apocrita</taxon>
        <taxon>Aculeata</taxon>
        <taxon>Formicoidea</taxon>
        <taxon>Formicidae</taxon>
        <taxon>Myrmicinae</taxon>
        <taxon>Cardiocondyla</taxon>
    </lineage>
</organism>
<gene>
    <name evidence="1" type="ORF">PUN28_012098</name>
</gene>
<evidence type="ECO:0000313" key="1">
    <source>
        <dbReference type="EMBL" id="KAL0112545.1"/>
    </source>
</evidence>
<evidence type="ECO:0000313" key="2">
    <source>
        <dbReference type="Proteomes" id="UP001430953"/>
    </source>
</evidence>
<comment type="caution">
    <text evidence="1">The sequence shown here is derived from an EMBL/GenBank/DDBJ whole genome shotgun (WGS) entry which is preliminary data.</text>
</comment>
<sequence>MRVRACVHVRICVARACVRGQSSIYQFIRRLKHQSQLMGNGPCLYRTVTIISATNRTASGTTYVSDPLAHVRHGTGGVSRRTRILSSRIFPNFTFAIDRGYENAANPLPSPSCRSSRGRIKAISGVATTAGIHFNSSDARRRVGLQSFRTSAPRRLRFKNRRN</sequence>
<dbReference type="Proteomes" id="UP001430953">
    <property type="component" value="Unassembled WGS sequence"/>
</dbReference>
<proteinExistence type="predicted"/>
<reference evidence="1 2" key="1">
    <citation type="submission" date="2023-03" db="EMBL/GenBank/DDBJ databases">
        <title>High recombination rates correlate with genetic variation in Cardiocondyla obscurior ants.</title>
        <authorList>
            <person name="Errbii M."/>
        </authorList>
    </citation>
    <scope>NUCLEOTIDE SEQUENCE [LARGE SCALE GENOMIC DNA]</scope>
    <source>
        <strain evidence="1">Alpha-2009</strain>
        <tissue evidence="1">Whole body</tissue>
    </source>
</reference>
<dbReference type="AlphaFoldDB" id="A0AAW2FEI2"/>
<keyword evidence="2" id="KW-1185">Reference proteome</keyword>
<dbReference type="EMBL" id="JADYXP020000012">
    <property type="protein sequence ID" value="KAL0112545.1"/>
    <property type="molecule type" value="Genomic_DNA"/>
</dbReference>